<accession>A0A4S4EMA0</accession>
<gene>
    <name evidence="2" type="ORF">TEA_027688</name>
</gene>
<name>A0A4S4EMA0_CAMSN</name>
<feature type="region of interest" description="Disordered" evidence="1">
    <location>
        <begin position="1"/>
        <end position="52"/>
    </location>
</feature>
<proteinExistence type="predicted"/>
<evidence type="ECO:0000313" key="2">
    <source>
        <dbReference type="EMBL" id="THG17412.1"/>
    </source>
</evidence>
<organism evidence="2 3">
    <name type="scientific">Camellia sinensis var. sinensis</name>
    <name type="common">China tea</name>
    <dbReference type="NCBI Taxonomy" id="542762"/>
    <lineage>
        <taxon>Eukaryota</taxon>
        <taxon>Viridiplantae</taxon>
        <taxon>Streptophyta</taxon>
        <taxon>Embryophyta</taxon>
        <taxon>Tracheophyta</taxon>
        <taxon>Spermatophyta</taxon>
        <taxon>Magnoliopsida</taxon>
        <taxon>eudicotyledons</taxon>
        <taxon>Gunneridae</taxon>
        <taxon>Pentapetalae</taxon>
        <taxon>asterids</taxon>
        <taxon>Ericales</taxon>
        <taxon>Theaceae</taxon>
        <taxon>Camellia</taxon>
    </lineage>
</organism>
<evidence type="ECO:0000256" key="1">
    <source>
        <dbReference type="SAM" id="MobiDB-lite"/>
    </source>
</evidence>
<feature type="compositionally biased region" description="Acidic residues" evidence="1">
    <location>
        <begin position="168"/>
        <end position="180"/>
    </location>
</feature>
<reference evidence="2 3" key="1">
    <citation type="journal article" date="2018" name="Proc. Natl. Acad. Sci. U.S.A.">
        <title>Draft genome sequence of Camellia sinensis var. sinensis provides insights into the evolution of the tea genome and tea quality.</title>
        <authorList>
            <person name="Wei C."/>
            <person name="Yang H."/>
            <person name="Wang S."/>
            <person name="Zhao J."/>
            <person name="Liu C."/>
            <person name="Gao L."/>
            <person name="Xia E."/>
            <person name="Lu Y."/>
            <person name="Tai Y."/>
            <person name="She G."/>
            <person name="Sun J."/>
            <person name="Cao H."/>
            <person name="Tong W."/>
            <person name="Gao Q."/>
            <person name="Li Y."/>
            <person name="Deng W."/>
            <person name="Jiang X."/>
            <person name="Wang W."/>
            <person name="Chen Q."/>
            <person name="Zhang S."/>
            <person name="Li H."/>
            <person name="Wu J."/>
            <person name="Wang P."/>
            <person name="Li P."/>
            <person name="Shi C."/>
            <person name="Zheng F."/>
            <person name="Jian J."/>
            <person name="Huang B."/>
            <person name="Shan D."/>
            <person name="Shi M."/>
            <person name="Fang C."/>
            <person name="Yue Y."/>
            <person name="Li F."/>
            <person name="Li D."/>
            <person name="Wei S."/>
            <person name="Han B."/>
            <person name="Jiang C."/>
            <person name="Yin Y."/>
            <person name="Xia T."/>
            <person name="Zhang Z."/>
            <person name="Bennetzen J.L."/>
            <person name="Zhao S."/>
            <person name="Wan X."/>
        </authorList>
    </citation>
    <scope>NUCLEOTIDE SEQUENCE [LARGE SCALE GENOMIC DNA]</scope>
    <source>
        <strain evidence="3">cv. Shuchazao</strain>
        <tissue evidence="2">Leaf</tissue>
    </source>
</reference>
<sequence length="237" mass="25617">MRRPAGMPSSSRARAADVPSTRRAGTSRGGGGLVPSIPPTHHHPGWPDMPTELTGLRFGTPYSIPIEPLMFDHRYVRDPDSPPPPVEYIDEMLELMAALEGMVLRREAQLSIMGVQMPPVNQPRIGPSRPSRGAGPSRPSRGAGLSRPSRGAGRGESSRRRRAHIVEEEPGEDEEEEEAADCQSETSAHREEGFDPGPESGEEAEEDPEDDSSDSDGAGGAEPVSQKRTKRAFYSCS</sequence>
<feature type="region of interest" description="Disordered" evidence="1">
    <location>
        <begin position="115"/>
        <end position="237"/>
    </location>
</feature>
<dbReference type="Proteomes" id="UP000306102">
    <property type="component" value="Unassembled WGS sequence"/>
</dbReference>
<keyword evidence="3" id="KW-1185">Reference proteome</keyword>
<feature type="compositionally biased region" description="Acidic residues" evidence="1">
    <location>
        <begin position="200"/>
        <end position="214"/>
    </location>
</feature>
<protein>
    <submittedName>
        <fullName evidence="2">Uncharacterized protein</fullName>
    </submittedName>
</protein>
<evidence type="ECO:0000313" key="3">
    <source>
        <dbReference type="Proteomes" id="UP000306102"/>
    </source>
</evidence>
<comment type="caution">
    <text evidence="2">The sequence shown here is derived from an EMBL/GenBank/DDBJ whole genome shotgun (WGS) entry which is preliminary data.</text>
</comment>
<dbReference type="AlphaFoldDB" id="A0A4S4EMA0"/>
<dbReference type="EMBL" id="SDRB02003541">
    <property type="protein sequence ID" value="THG17412.1"/>
    <property type="molecule type" value="Genomic_DNA"/>
</dbReference>